<gene>
    <name evidence="5" type="ORF">AVJ23_09605</name>
</gene>
<sequence length="283" mass="30950">MTTAILSQTKCQLGEGPLWHPERGTLFWFDILSHRLFEHDGTAERHWQFDRAVSAAGWVDRDRLLVASERDLFVFDLETGAEEHIVDLEADIPGNRSNDGRADPFGGFWIGTMSYDAAPGAGAIYRYYRGELRRILSDITITNAICFAPDGSTAYFADTVTDEIRKVALDAEGWPSGAPERFVDLTDNGWHPDGAVVDVQGNLWNAQWGHSRVACYASDGTFLRAVPFPATQISCPCFGGPDLGRLFATSAAVGTGAEDPQAGLTFVADLDGLRGQAEHRVIL</sequence>
<dbReference type="InterPro" id="IPR013658">
    <property type="entry name" value="SGL"/>
</dbReference>
<evidence type="ECO:0000256" key="2">
    <source>
        <dbReference type="PIRSR" id="PIRSR605511-1"/>
    </source>
</evidence>
<dbReference type="PANTHER" id="PTHR10907">
    <property type="entry name" value="REGUCALCIN"/>
    <property type="match status" value="1"/>
</dbReference>
<feature type="binding site" evidence="3">
    <location>
        <position position="96"/>
    </location>
    <ligand>
        <name>substrate</name>
    </ligand>
</feature>
<feature type="binding site" evidence="3">
    <location>
        <position position="98"/>
    </location>
    <ligand>
        <name>substrate</name>
    </ligand>
</feature>
<evidence type="ECO:0000259" key="4">
    <source>
        <dbReference type="Pfam" id="PF08450"/>
    </source>
</evidence>
<dbReference type="RefSeq" id="WP_058861952.1">
    <property type="nucleotide sequence ID" value="NZ_LPXO01000004.1"/>
</dbReference>
<dbReference type="GO" id="GO:0005509">
    <property type="term" value="F:calcium ion binding"/>
    <property type="evidence" value="ECO:0007669"/>
    <property type="project" value="TreeGrafter"/>
</dbReference>
<comment type="caution">
    <text evidence="5">The sequence shown here is derived from an EMBL/GenBank/DDBJ whole genome shotgun (WGS) entry which is preliminary data.</text>
</comment>
<feature type="binding site" evidence="3">
    <location>
        <position position="15"/>
    </location>
    <ligand>
        <name>a divalent metal cation</name>
        <dbReference type="ChEBI" id="CHEBI:60240"/>
    </ligand>
</feature>
<dbReference type="InterPro" id="IPR005511">
    <property type="entry name" value="SMP-30"/>
</dbReference>
<comment type="cofactor">
    <cofactor evidence="3">
        <name>Zn(2+)</name>
        <dbReference type="ChEBI" id="CHEBI:29105"/>
    </cofactor>
    <text evidence="3">Binds 1 divalent metal cation per subunit.</text>
</comment>
<dbReference type="STRING" id="1685382.AVJ23_09605"/>
<evidence type="ECO:0000256" key="1">
    <source>
        <dbReference type="ARBA" id="ARBA00008853"/>
    </source>
</evidence>
<keyword evidence="3" id="KW-0479">Metal-binding</keyword>
<feature type="active site" description="Proton donor/acceptor" evidence="2">
    <location>
        <position position="193"/>
    </location>
</feature>
<keyword evidence="3" id="KW-0862">Zinc</keyword>
<dbReference type="PRINTS" id="PR01790">
    <property type="entry name" value="SMP30FAMILY"/>
</dbReference>
<keyword evidence="6" id="KW-1185">Reference proteome</keyword>
<reference evidence="5 6" key="1">
    <citation type="submission" date="2015-12" db="EMBL/GenBank/DDBJ databases">
        <authorList>
            <person name="Shamseldin A."/>
            <person name="Moawad H."/>
            <person name="Abd El-Rahim W.M."/>
            <person name="Sadowsky M.J."/>
        </authorList>
    </citation>
    <scope>NUCLEOTIDE SEQUENCE [LARGE SCALE GENOMIC DNA]</scope>
    <source>
        <strain evidence="5 6">SJ5A-1</strain>
    </source>
</reference>
<dbReference type="AlphaFoldDB" id="A0A0W7WLD2"/>
<feature type="binding site" evidence="3">
    <location>
        <position position="143"/>
    </location>
    <ligand>
        <name>a divalent metal cation</name>
        <dbReference type="ChEBI" id="CHEBI:60240"/>
    </ligand>
</feature>
<protein>
    <submittedName>
        <fullName evidence="5">Gluconolactonase</fullName>
    </submittedName>
</protein>
<organism evidence="5 6">
    <name type="scientific">Pseudoponticoccus marisrubri</name>
    <dbReference type="NCBI Taxonomy" id="1685382"/>
    <lineage>
        <taxon>Bacteria</taxon>
        <taxon>Pseudomonadati</taxon>
        <taxon>Pseudomonadota</taxon>
        <taxon>Alphaproteobacteria</taxon>
        <taxon>Rhodobacterales</taxon>
        <taxon>Roseobacteraceae</taxon>
        <taxon>Pseudoponticoccus</taxon>
    </lineage>
</organism>
<accession>A0A0W7WLD2</accession>
<feature type="binding site" evidence="3">
    <location>
        <position position="193"/>
    </location>
    <ligand>
        <name>a divalent metal cation</name>
        <dbReference type="ChEBI" id="CHEBI:60240"/>
    </ligand>
</feature>
<evidence type="ECO:0000256" key="3">
    <source>
        <dbReference type="PIRSR" id="PIRSR605511-2"/>
    </source>
</evidence>
<evidence type="ECO:0000313" key="6">
    <source>
        <dbReference type="Proteomes" id="UP000054396"/>
    </source>
</evidence>
<dbReference type="EMBL" id="LPXO01000004">
    <property type="protein sequence ID" value="KUF11288.1"/>
    <property type="molecule type" value="Genomic_DNA"/>
</dbReference>
<feature type="binding site" evidence="3">
    <location>
        <position position="116"/>
    </location>
    <ligand>
        <name>substrate</name>
    </ligand>
</feature>
<feature type="domain" description="SMP-30/Gluconolactonase/LRE-like region" evidence="4">
    <location>
        <begin position="13"/>
        <end position="251"/>
    </location>
</feature>
<dbReference type="SUPFAM" id="SSF63829">
    <property type="entry name" value="Calcium-dependent phosphotriesterase"/>
    <property type="match status" value="1"/>
</dbReference>
<dbReference type="GO" id="GO:0004341">
    <property type="term" value="F:gluconolactonase activity"/>
    <property type="evidence" value="ECO:0007669"/>
    <property type="project" value="TreeGrafter"/>
</dbReference>
<dbReference type="Gene3D" id="2.120.10.30">
    <property type="entry name" value="TolB, C-terminal domain"/>
    <property type="match status" value="1"/>
</dbReference>
<dbReference type="Proteomes" id="UP000054396">
    <property type="component" value="Unassembled WGS sequence"/>
</dbReference>
<name>A0A0W7WLD2_9RHOB</name>
<evidence type="ECO:0000313" key="5">
    <source>
        <dbReference type="EMBL" id="KUF11288.1"/>
    </source>
</evidence>
<dbReference type="OrthoDB" id="2633250at2"/>
<dbReference type="PANTHER" id="PTHR10907:SF47">
    <property type="entry name" value="REGUCALCIN"/>
    <property type="match status" value="1"/>
</dbReference>
<dbReference type="GO" id="GO:0019853">
    <property type="term" value="P:L-ascorbic acid biosynthetic process"/>
    <property type="evidence" value="ECO:0007669"/>
    <property type="project" value="TreeGrafter"/>
</dbReference>
<comment type="similarity">
    <text evidence="1">Belongs to the SMP-30/CGR1 family.</text>
</comment>
<dbReference type="Pfam" id="PF08450">
    <property type="entry name" value="SGL"/>
    <property type="match status" value="1"/>
</dbReference>
<dbReference type="InterPro" id="IPR011042">
    <property type="entry name" value="6-blade_b-propeller_TolB-like"/>
</dbReference>
<proteinExistence type="inferred from homology"/>